<dbReference type="PANTHER" id="PTHR13994:SF13">
    <property type="entry name" value="FI03680P"/>
    <property type="match status" value="1"/>
</dbReference>
<reference evidence="5 6" key="1">
    <citation type="submission" date="2023-11" db="EMBL/GenBank/DDBJ databases">
        <authorList>
            <person name="Hedman E."/>
            <person name="Englund M."/>
            <person name="Stromberg M."/>
            <person name="Nyberg Akerstrom W."/>
            <person name="Nylinder S."/>
            <person name="Jareborg N."/>
            <person name="Kallberg Y."/>
            <person name="Kronander E."/>
        </authorList>
    </citation>
    <scope>NUCLEOTIDE SEQUENCE [LARGE SCALE GENOMIC DNA]</scope>
</reference>
<dbReference type="PRINTS" id="PR00502">
    <property type="entry name" value="NUDIXFAMILY"/>
</dbReference>
<sequence length="303" mass="35795">MYSLCKFRILYKEQNMKYYTKSIRNLFVSYCNYSSKLRTHEPHQFFVGEQDRFNGVTINTAKENCDKTCFSQRLEASIGKWISERKRCIWFKVNIKDASYVPILADKGFNFHHARDNFVMMFKWLPNDSEPNLPPASHTNLGVGALVFNSKNQLLAISEKHYEYAHWKLPGGYVERGEDIIDAAKREVKEETGVNTSFLSLLTFRHQHNMMFGNSDIYILLMMKALSENIILSHREVQDCKWMEVEEYVNHPHVHQFNRLIIQKANNYIKKNLKLDLEKTTVKWAQFTREMTYLSVNDCDYNI</sequence>
<feature type="domain" description="Nudix hydrolase" evidence="4">
    <location>
        <begin position="138"/>
        <end position="265"/>
    </location>
</feature>
<evidence type="ECO:0000259" key="4">
    <source>
        <dbReference type="PROSITE" id="PS51462"/>
    </source>
</evidence>
<dbReference type="FunFam" id="3.90.79.10:FF:000015">
    <property type="entry name" value="Nudix hydrolase 8"/>
    <property type="match status" value="1"/>
</dbReference>
<comment type="similarity">
    <text evidence="1 3">Belongs to the Nudix hydrolase family.</text>
</comment>
<dbReference type="GO" id="GO:0035529">
    <property type="term" value="F:NADH pyrophosphatase activity"/>
    <property type="evidence" value="ECO:0007669"/>
    <property type="project" value="TreeGrafter"/>
</dbReference>
<dbReference type="Pfam" id="PF00293">
    <property type="entry name" value="NUDIX"/>
    <property type="match status" value="1"/>
</dbReference>
<dbReference type="PROSITE" id="PS00893">
    <property type="entry name" value="NUDIX_BOX"/>
    <property type="match status" value="1"/>
</dbReference>
<dbReference type="GO" id="GO:0047631">
    <property type="term" value="F:ADP-ribose diphosphatase activity"/>
    <property type="evidence" value="ECO:0007669"/>
    <property type="project" value="TreeGrafter"/>
</dbReference>
<dbReference type="InterPro" id="IPR020084">
    <property type="entry name" value="NUDIX_hydrolase_CS"/>
</dbReference>
<name>A0AAV1LKZ3_9NEOP</name>
<proteinExistence type="inferred from homology"/>
<dbReference type="AlphaFoldDB" id="A0AAV1LKZ3"/>
<comment type="caution">
    <text evidence="5">The sequence shown here is derived from an EMBL/GenBank/DDBJ whole genome shotgun (WGS) entry which is preliminary data.</text>
</comment>
<protein>
    <recommendedName>
        <fullName evidence="4">Nudix hydrolase domain-containing protein</fullName>
    </recommendedName>
</protein>
<dbReference type="InterPro" id="IPR040618">
    <property type="entry name" value="Pre-Nudix"/>
</dbReference>
<evidence type="ECO:0000256" key="1">
    <source>
        <dbReference type="ARBA" id="ARBA00005582"/>
    </source>
</evidence>
<evidence type="ECO:0000313" key="6">
    <source>
        <dbReference type="Proteomes" id="UP001314205"/>
    </source>
</evidence>
<keyword evidence="6" id="KW-1185">Reference proteome</keyword>
<dbReference type="Gene3D" id="3.90.79.10">
    <property type="entry name" value="Nucleoside Triphosphate Pyrophosphohydrolase"/>
    <property type="match status" value="1"/>
</dbReference>
<dbReference type="EMBL" id="CAVLGL010000093">
    <property type="protein sequence ID" value="CAK1596093.1"/>
    <property type="molecule type" value="Genomic_DNA"/>
</dbReference>
<dbReference type="Pfam" id="PF18290">
    <property type="entry name" value="Nudix_hydro"/>
    <property type="match status" value="1"/>
</dbReference>
<evidence type="ECO:0000256" key="3">
    <source>
        <dbReference type="RuleBase" id="RU003476"/>
    </source>
</evidence>
<dbReference type="SUPFAM" id="SSF55811">
    <property type="entry name" value="Nudix"/>
    <property type="match status" value="1"/>
</dbReference>
<dbReference type="CDD" id="cd04670">
    <property type="entry name" value="NUDIX_ASFGF2_Nudt6"/>
    <property type="match status" value="1"/>
</dbReference>
<dbReference type="InterPro" id="IPR015797">
    <property type="entry name" value="NUDIX_hydrolase-like_dom_sf"/>
</dbReference>
<organism evidence="5 6">
    <name type="scientific">Parnassius mnemosyne</name>
    <name type="common">clouded apollo</name>
    <dbReference type="NCBI Taxonomy" id="213953"/>
    <lineage>
        <taxon>Eukaryota</taxon>
        <taxon>Metazoa</taxon>
        <taxon>Ecdysozoa</taxon>
        <taxon>Arthropoda</taxon>
        <taxon>Hexapoda</taxon>
        <taxon>Insecta</taxon>
        <taxon>Pterygota</taxon>
        <taxon>Neoptera</taxon>
        <taxon>Endopterygota</taxon>
        <taxon>Lepidoptera</taxon>
        <taxon>Glossata</taxon>
        <taxon>Ditrysia</taxon>
        <taxon>Papilionoidea</taxon>
        <taxon>Papilionidae</taxon>
        <taxon>Parnassiinae</taxon>
        <taxon>Parnassini</taxon>
        <taxon>Parnassius</taxon>
        <taxon>Driopa</taxon>
    </lineage>
</organism>
<keyword evidence="2 3" id="KW-0378">Hydrolase</keyword>
<evidence type="ECO:0000256" key="2">
    <source>
        <dbReference type="ARBA" id="ARBA00022801"/>
    </source>
</evidence>
<dbReference type="GO" id="GO:0051287">
    <property type="term" value="F:NAD binding"/>
    <property type="evidence" value="ECO:0007669"/>
    <property type="project" value="TreeGrafter"/>
</dbReference>
<accession>A0AAV1LKZ3</accession>
<dbReference type="PROSITE" id="PS51462">
    <property type="entry name" value="NUDIX"/>
    <property type="match status" value="1"/>
</dbReference>
<dbReference type="InterPro" id="IPR003293">
    <property type="entry name" value="Nudix_hydrolase6-like"/>
</dbReference>
<dbReference type="Proteomes" id="UP001314205">
    <property type="component" value="Unassembled WGS sequence"/>
</dbReference>
<dbReference type="InterPro" id="IPR020476">
    <property type="entry name" value="Nudix_hydrolase"/>
</dbReference>
<dbReference type="PANTHER" id="PTHR13994">
    <property type="entry name" value="NUDIX HYDROLASE RELATED"/>
    <property type="match status" value="1"/>
</dbReference>
<dbReference type="Gene3D" id="3.40.630.30">
    <property type="match status" value="1"/>
</dbReference>
<gene>
    <name evidence="5" type="ORF">PARMNEM_LOCUS15483</name>
</gene>
<dbReference type="PRINTS" id="PR01356">
    <property type="entry name" value="GFGPROTEIN"/>
</dbReference>
<dbReference type="InterPro" id="IPR000086">
    <property type="entry name" value="NUDIX_hydrolase_dom"/>
</dbReference>
<evidence type="ECO:0000313" key="5">
    <source>
        <dbReference type="EMBL" id="CAK1596093.1"/>
    </source>
</evidence>